<feature type="region of interest" description="Disordered" evidence="9">
    <location>
        <begin position="518"/>
        <end position="561"/>
    </location>
</feature>
<evidence type="ECO:0000259" key="11">
    <source>
        <dbReference type="PROSITE" id="PS50893"/>
    </source>
</evidence>
<dbReference type="FunFam" id="1.20.1560.10:FF:000003">
    <property type="entry name" value="ABC transporter C family member 10"/>
    <property type="match status" value="1"/>
</dbReference>
<dbReference type="PROSITE" id="PS00211">
    <property type="entry name" value="ABC_TRANSPORTER_1"/>
    <property type="match status" value="2"/>
</dbReference>
<keyword evidence="7 10" id="KW-1133">Transmembrane helix</keyword>
<evidence type="ECO:0008006" key="15">
    <source>
        <dbReference type="Google" id="ProtNLM"/>
    </source>
</evidence>
<dbReference type="RefSeq" id="XP_004360673.1">
    <property type="nucleotide sequence ID" value="XM_004360616.1"/>
</dbReference>
<feature type="transmembrane region" description="Helical" evidence="10">
    <location>
        <begin position="875"/>
        <end position="898"/>
    </location>
</feature>
<dbReference type="GO" id="GO:0030587">
    <property type="term" value="P:sorocarp development"/>
    <property type="evidence" value="ECO:0007669"/>
    <property type="project" value="UniProtKB-ARBA"/>
</dbReference>
<feature type="compositionally biased region" description="Low complexity" evidence="9">
    <location>
        <begin position="9"/>
        <end position="27"/>
    </location>
</feature>
<feature type="transmembrane region" description="Helical" evidence="10">
    <location>
        <begin position="832"/>
        <end position="855"/>
    </location>
</feature>
<evidence type="ECO:0000256" key="7">
    <source>
        <dbReference type="ARBA" id="ARBA00022989"/>
    </source>
</evidence>
<keyword evidence="3 10" id="KW-0812">Transmembrane</keyword>
<reference evidence="14" key="1">
    <citation type="journal article" date="2011" name="Genome Res.">
        <title>Phylogeny-wide analysis of social amoeba genomes highlights ancient origins for complex intercellular communication.</title>
        <authorList>
            <person name="Heidel A.J."/>
            <person name="Lawal H.M."/>
            <person name="Felder M."/>
            <person name="Schilde C."/>
            <person name="Helps N.R."/>
            <person name="Tunggal B."/>
            <person name="Rivero F."/>
            <person name="John U."/>
            <person name="Schleicher M."/>
            <person name="Eichinger L."/>
            <person name="Platzer M."/>
            <person name="Noegel A.A."/>
            <person name="Schaap P."/>
            <person name="Gloeckner G."/>
        </authorList>
    </citation>
    <scope>NUCLEOTIDE SEQUENCE [LARGE SCALE GENOMIC DNA]</scope>
    <source>
        <strain evidence="14">SH3</strain>
    </source>
</reference>
<dbReference type="InterPro" id="IPR027417">
    <property type="entry name" value="P-loop_NTPase"/>
</dbReference>
<feature type="transmembrane region" description="Helical" evidence="10">
    <location>
        <begin position="175"/>
        <end position="195"/>
    </location>
</feature>
<gene>
    <name evidence="13" type="ORF">DFA_04952</name>
</gene>
<evidence type="ECO:0000313" key="14">
    <source>
        <dbReference type="Proteomes" id="UP000007797"/>
    </source>
</evidence>
<evidence type="ECO:0000256" key="6">
    <source>
        <dbReference type="ARBA" id="ARBA00022840"/>
    </source>
</evidence>
<evidence type="ECO:0000256" key="1">
    <source>
        <dbReference type="ARBA" id="ARBA00004128"/>
    </source>
</evidence>
<evidence type="ECO:0000256" key="2">
    <source>
        <dbReference type="ARBA" id="ARBA00022448"/>
    </source>
</evidence>
<keyword evidence="2" id="KW-0813">Transport</keyword>
<dbReference type="FunFam" id="1.20.1560.10:FF:000013">
    <property type="entry name" value="ABC transporter C family member 2"/>
    <property type="match status" value="1"/>
</dbReference>
<dbReference type="Gene3D" id="1.20.1560.10">
    <property type="entry name" value="ABC transporter type 1, transmembrane domain"/>
    <property type="match status" value="2"/>
</dbReference>
<keyword evidence="8 10" id="KW-0472">Membrane</keyword>
<dbReference type="PROSITE" id="PS50929">
    <property type="entry name" value="ABC_TM1F"/>
    <property type="match status" value="2"/>
</dbReference>
<feature type="transmembrane region" description="Helical" evidence="10">
    <location>
        <begin position="387"/>
        <end position="404"/>
    </location>
</feature>
<dbReference type="Pfam" id="PF00005">
    <property type="entry name" value="ABC_tran"/>
    <property type="match status" value="2"/>
</dbReference>
<feature type="domain" description="ABC transporter" evidence="11">
    <location>
        <begin position="1185"/>
        <end position="1431"/>
    </location>
</feature>
<dbReference type="InterPro" id="IPR003593">
    <property type="entry name" value="AAA+_ATPase"/>
</dbReference>
<dbReference type="SUPFAM" id="SSF90123">
    <property type="entry name" value="ABC transporter transmembrane region"/>
    <property type="match status" value="2"/>
</dbReference>
<dbReference type="InterPro" id="IPR050173">
    <property type="entry name" value="ABC_transporter_C-like"/>
</dbReference>
<dbReference type="CDD" id="cd03244">
    <property type="entry name" value="ABCC_MRP_domain2"/>
    <property type="match status" value="1"/>
</dbReference>
<feature type="transmembrane region" description="Helical" evidence="10">
    <location>
        <begin position="1086"/>
        <end position="1106"/>
    </location>
</feature>
<dbReference type="GO" id="GO:0005524">
    <property type="term" value="F:ATP binding"/>
    <property type="evidence" value="ECO:0007669"/>
    <property type="project" value="UniProtKB-KW"/>
</dbReference>
<dbReference type="Proteomes" id="UP000007797">
    <property type="component" value="Unassembled WGS sequence"/>
</dbReference>
<feature type="region of interest" description="Disordered" evidence="9">
    <location>
        <begin position="1"/>
        <end position="62"/>
    </location>
</feature>
<dbReference type="OMA" id="NPWMING"/>
<dbReference type="GO" id="GO:0005774">
    <property type="term" value="C:vacuolar membrane"/>
    <property type="evidence" value="ECO:0007669"/>
    <property type="project" value="UniProtKB-SubCell"/>
</dbReference>
<dbReference type="PANTHER" id="PTHR24223">
    <property type="entry name" value="ATP-BINDING CASSETTE SUB-FAMILY C"/>
    <property type="match status" value="1"/>
</dbReference>
<dbReference type="InterPro" id="IPR003439">
    <property type="entry name" value="ABC_transporter-like_ATP-bd"/>
</dbReference>
<dbReference type="EMBL" id="GL883008">
    <property type="protein sequence ID" value="EGG22822.1"/>
    <property type="molecule type" value="Genomic_DNA"/>
</dbReference>
<feature type="transmembrane region" description="Helical" evidence="10">
    <location>
        <begin position="959"/>
        <end position="987"/>
    </location>
</feature>
<evidence type="ECO:0000256" key="9">
    <source>
        <dbReference type="SAM" id="MobiDB-lite"/>
    </source>
</evidence>
<organism evidence="13 14">
    <name type="scientific">Cavenderia fasciculata</name>
    <name type="common">Slime mold</name>
    <name type="synonym">Dictyostelium fasciculatum</name>
    <dbReference type="NCBI Taxonomy" id="261658"/>
    <lineage>
        <taxon>Eukaryota</taxon>
        <taxon>Amoebozoa</taxon>
        <taxon>Evosea</taxon>
        <taxon>Eumycetozoa</taxon>
        <taxon>Dictyostelia</taxon>
        <taxon>Acytosteliales</taxon>
        <taxon>Cavenderiaceae</taxon>
        <taxon>Cavenderia</taxon>
    </lineage>
</organism>
<dbReference type="GO" id="GO:0016887">
    <property type="term" value="F:ATP hydrolysis activity"/>
    <property type="evidence" value="ECO:0007669"/>
    <property type="project" value="InterPro"/>
</dbReference>
<comment type="subcellular location">
    <subcellularLocation>
        <location evidence="1">Vacuole membrane</location>
        <topology evidence="1">Multi-pass membrane protein</topology>
    </subcellularLocation>
</comment>
<dbReference type="FunFam" id="3.40.50.300:FF:000838">
    <property type="entry name" value="ABC multidrug transporter (Eurofung)"/>
    <property type="match status" value="1"/>
</dbReference>
<feature type="domain" description="ABC transmembrane type-1" evidence="12">
    <location>
        <begin position="846"/>
        <end position="1114"/>
    </location>
</feature>
<keyword evidence="4" id="KW-0677">Repeat</keyword>
<feature type="compositionally biased region" description="Acidic residues" evidence="9">
    <location>
        <begin position="793"/>
        <end position="804"/>
    </location>
</feature>
<keyword evidence="14" id="KW-1185">Reference proteome</keyword>
<feature type="compositionally biased region" description="Basic and acidic residues" evidence="9">
    <location>
        <begin position="28"/>
        <end position="57"/>
    </location>
</feature>
<evidence type="ECO:0000256" key="3">
    <source>
        <dbReference type="ARBA" id="ARBA00022692"/>
    </source>
</evidence>
<dbReference type="InterPro" id="IPR017871">
    <property type="entry name" value="ABC_transporter-like_CS"/>
</dbReference>
<name>F4PMM5_CACFS</name>
<dbReference type="InterPro" id="IPR044746">
    <property type="entry name" value="ABCC_6TM_D1"/>
</dbReference>
<evidence type="ECO:0000256" key="10">
    <source>
        <dbReference type="SAM" id="Phobius"/>
    </source>
</evidence>
<feature type="domain" description="ABC transporter" evidence="11">
    <location>
        <begin position="551"/>
        <end position="772"/>
    </location>
</feature>
<dbReference type="CDD" id="cd03250">
    <property type="entry name" value="ABCC_MRP_domain1"/>
    <property type="match status" value="1"/>
</dbReference>
<feature type="transmembrane region" description="Helical" evidence="10">
    <location>
        <begin position="1053"/>
        <end position="1079"/>
    </location>
</feature>
<dbReference type="InterPro" id="IPR044726">
    <property type="entry name" value="ABCC_6TM_D2"/>
</dbReference>
<dbReference type="Pfam" id="PF00664">
    <property type="entry name" value="ABC_membrane"/>
    <property type="match status" value="2"/>
</dbReference>
<dbReference type="PROSITE" id="PS50893">
    <property type="entry name" value="ABC_TRANSPORTER_2"/>
    <property type="match status" value="2"/>
</dbReference>
<feature type="transmembrane region" description="Helical" evidence="10">
    <location>
        <begin position="210"/>
        <end position="230"/>
    </location>
</feature>
<keyword evidence="6" id="KW-0067">ATP-binding</keyword>
<dbReference type="Gene3D" id="3.40.50.300">
    <property type="entry name" value="P-loop containing nucleotide triphosphate hydrolases"/>
    <property type="match status" value="2"/>
</dbReference>
<feature type="region of interest" description="Disordered" evidence="9">
    <location>
        <begin position="773"/>
        <end position="810"/>
    </location>
</feature>
<dbReference type="InterPro" id="IPR036640">
    <property type="entry name" value="ABC1_TM_sf"/>
</dbReference>
<dbReference type="STRING" id="1054147.F4PMM5"/>
<evidence type="ECO:0000256" key="4">
    <source>
        <dbReference type="ARBA" id="ARBA00022737"/>
    </source>
</evidence>
<accession>F4PMM5</accession>
<feature type="transmembrane region" description="Helical" evidence="10">
    <location>
        <begin position="416"/>
        <end position="438"/>
    </location>
</feature>
<dbReference type="GO" id="GO:0140359">
    <property type="term" value="F:ABC-type transporter activity"/>
    <property type="evidence" value="ECO:0007669"/>
    <property type="project" value="InterPro"/>
</dbReference>
<dbReference type="CDD" id="cd18580">
    <property type="entry name" value="ABC_6TM_ABCC_D2"/>
    <property type="match status" value="1"/>
</dbReference>
<evidence type="ECO:0000256" key="5">
    <source>
        <dbReference type="ARBA" id="ARBA00022741"/>
    </source>
</evidence>
<protein>
    <recommendedName>
        <fullName evidence="15">ABC transporter C family protein</fullName>
    </recommendedName>
</protein>
<evidence type="ECO:0000259" key="12">
    <source>
        <dbReference type="PROSITE" id="PS50929"/>
    </source>
</evidence>
<dbReference type="PANTHER" id="PTHR24223:SF443">
    <property type="entry name" value="MULTIDRUG-RESISTANCE LIKE PROTEIN 1, ISOFORM I"/>
    <property type="match status" value="1"/>
</dbReference>
<feature type="compositionally biased region" description="Basic and acidic residues" evidence="9">
    <location>
        <begin position="533"/>
        <end position="556"/>
    </location>
</feature>
<dbReference type="CDD" id="cd18579">
    <property type="entry name" value="ABC_6TM_ABCC_D1"/>
    <property type="match status" value="1"/>
</dbReference>
<proteinExistence type="predicted"/>
<keyword evidence="5" id="KW-0547">Nucleotide-binding</keyword>
<dbReference type="SMART" id="SM00382">
    <property type="entry name" value="AAA"/>
    <property type="match status" value="2"/>
</dbReference>
<feature type="transmembrane region" description="Helical" evidence="10">
    <location>
        <begin position="285"/>
        <end position="306"/>
    </location>
</feature>
<dbReference type="OrthoDB" id="18720at2759"/>
<feature type="domain" description="ABC transmembrane type-1" evidence="12">
    <location>
        <begin position="174"/>
        <end position="454"/>
    </location>
</feature>
<dbReference type="SUPFAM" id="SSF52540">
    <property type="entry name" value="P-loop containing nucleoside triphosphate hydrolases"/>
    <property type="match status" value="2"/>
</dbReference>
<feature type="compositionally biased region" description="Acidic residues" evidence="9">
    <location>
        <begin position="518"/>
        <end position="532"/>
    </location>
</feature>
<evidence type="ECO:0000256" key="8">
    <source>
        <dbReference type="ARBA" id="ARBA00023136"/>
    </source>
</evidence>
<dbReference type="KEGG" id="dfa:DFA_04952"/>
<sequence length="1431" mass="162302">MGKEDNNSNKRNTAAAAAAASINNSDNHNYDQDEPHQYQQKDKVEEVQVEDEKKKDTNTYATIGNPEETSNIFSIMTIGFMTRLMRVGLTKTLTYDDVYPINKRDRSDILYKQFIKHWDKQVEKDTKKFQQKVEQQRKKGKDVQQGVDLGDLTAKKASLISVLNSVYGRYYLSSLIYKFLGDASQMVYPLMIYYLTNFVQDESEPYYNGLIYSAILLACYVANSFFISYWEYRCKIVGFQVRSAIITAIYKKSLNISNSVRESENKGKGNTMNLVSVDADMLMELFVYFQYIIASPIQLIVSIFLLFKLLKWAALIGLGSLLVFLPLNFIASMKESKINEEVMKRKDIRITQITESINNIRVLKFYGWIDLFYRKIMKLRDDEVREIKKLNVVIAINYLLWFLLPDTLTVATFSSYALLGNSLDVSTIITALSILFIVKFPISLLPHIVSGLSLSYVSIKRIEKFLLNEELVEPDVNLAGTVTYGSLDHQSEFDSSNLAISFSNASFKWSCINIDDDDQEKEEKEEKEEEEKDGSKKKEEEFVIEKKNPPSKEKEQQSSSSSEEIILNDINLTFPIGTLSVIIGNIGSGKSSILSSMLGDMKLVKGSVSHRGSIAYVSQISWIMNGSLRANVTFGHPFDQDRYDAVIKVCCLLPDLEILPSRDLTEIGEKGINLSGGQKQRVALARALYSNADIYLFDDPLAALDAGIATDIFQNAIRKLVPSKTVVLVTHQMHPLEFSDQIIAMSHGHVDYITTYDQFDKSQISVYEFGHKAKENQEQDEEEEEEKKSSSDEQLDEGDQDEEGALVGEEERNVGQVSLDNYIRYFKSIGPIYIIMSNLFSLIPPASSVFGNYWLSRWSEEWQNQNHPSLPYYLGIYFGSAVVMAISIFLMTLINSLGGLYSSQRYHKIALDRVLNSPVQFYDQNLSGRIINRFSKDVSTLDTTLPYCFAESRDAFLNILAVFVMIAWAAPYVLVVFIPVIAGMWVIKNWYLNSAREMQRLLSVSLSPVLTHFSETLSGQVIIRAFSARDRFANDMMDRVNTNTRIGLYESFIGLWAFLRIEMLCAIFVVATCIAATFLRSRLSPALIGLAITYTTSMCGELNWAFSIMTQVETLMNSVERLEFYRGLKVEKSTGLYPPKKIINKKKSNKDNKDIEQQSLLLDQKEEEPIELIVPPKSWPSQGKIVYKNYSMRYREGLEPSLVDINLVIEPATKIGICGRSGAGKSSFLLALFRLVEGFEGSIEIDGYNISKVPLNLLRQKITSIPQEPSLFKSTLRYNLDPFESCTDAEIYEVLDRVHVRDKLMRGKKKKDQGDQPGAKCILDMEVSEDGGNFSVGQRQLICMARALLRKSRIIVMDEATASVDLETDEIIQKTIREEFKDSTVITIAHRLNTIADYDELVVMAAGQIKQIGKPSEIIQLVDVDEKEKVQ</sequence>
<feature type="transmembrane region" description="Helical" evidence="10">
    <location>
        <begin position="312"/>
        <end position="331"/>
    </location>
</feature>
<dbReference type="FunFam" id="3.40.50.300:FF:000997">
    <property type="entry name" value="Multidrug resistance-associated protein 1"/>
    <property type="match status" value="1"/>
</dbReference>
<dbReference type="GeneID" id="14874864"/>
<dbReference type="InterPro" id="IPR011527">
    <property type="entry name" value="ABC1_TM_dom"/>
</dbReference>
<evidence type="ECO:0000313" key="13">
    <source>
        <dbReference type="EMBL" id="EGG22822.1"/>
    </source>
</evidence>